<evidence type="ECO:0000313" key="2">
    <source>
        <dbReference type="Proteomes" id="UP000501690"/>
    </source>
</evidence>
<dbReference type="Proteomes" id="UP000501690">
    <property type="component" value="Linkage Group LG3"/>
</dbReference>
<dbReference type="EMBL" id="CP039347">
    <property type="protein sequence ID" value="QCD86617.1"/>
    <property type="molecule type" value="Genomic_DNA"/>
</dbReference>
<protein>
    <submittedName>
        <fullName evidence="1">Uncharacterized protein</fullName>
    </submittedName>
</protein>
<proteinExistence type="predicted"/>
<accession>A0A4D6LDF6</accession>
<organism evidence="1 2">
    <name type="scientific">Vigna unguiculata</name>
    <name type="common">Cowpea</name>
    <dbReference type="NCBI Taxonomy" id="3917"/>
    <lineage>
        <taxon>Eukaryota</taxon>
        <taxon>Viridiplantae</taxon>
        <taxon>Streptophyta</taxon>
        <taxon>Embryophyta</taxon>
        <taxon>Tracheophyta</taxon>
        <taxon>Spermatophyta</taxon>
        <taxon>Magnoliopsida</taxon>
        <taxon>eudicotyledons</taxon>
        <taxon>Gunneridae</taxon>
        <taxon>Pentapetalae</taxon>
        <taxon>rosids</taxon>
        <taxon>fabids</taxon>
        <taxon>Fabales</taxon>
        <taxon>Fabaceae</taxon>
        <taxon>Papilionoideae</taxon>
        <taxon>50 kb inversion clade</taxon>
        <taxon>NPAAA clade</taxon>
        <taxon>indigoferoid/millettioid clade</taxon>
        <taxon>Phaseoleae</taxon>
        <taxon>Vigna</taxon>
    </lineage>
</organism>
<sequence length="72" mass="8209">MTNQLKEHKKEKKTWTKNSKLLKDQIGSSLNMGFQLALDQVRMLIPDADLSQADISKTIVDGQLIETDEYDT</sequence>
<name>A0A4D6LDF6_VIGUN</name>
<gene>
    <name evidence="1" type="ORF">DEO72_LG3g1141</name>
</gene>
<reference evidence="1 2" key="1">
    <citation type="submission" date="2019-04" db="EMBL/GenBank/DDBJ databases">
        <title>An improved genome assembly and genetic linkage map for asparagus bean, Vigna unguiculata ssp. sesquipedialis.</title>
        <authorList>
            <person name="Xia Q."/>
            <person name="Zhang R."/>
            <person name="Dong Y."/>
        </authorList>
    </citation>
    <scope>NUCLEOTIDE SEQUENCE [LARGE SCALE GENOMIC DNA]</scope>
    <source>
        <tissue evidence="1">Leaf</tissue>
    </source>
</reference>
<keyword evidence="2" id="KW-1185">Reference proteome</keyword>
<dbReference type="AlphaFoldDB" id="A0A4D6LDF6"/>
<evidence type="ECO:0000313" key="1">
    <source>
        <dbReference type="EMBL" id="QCD86617.1"/>
    </source>
</evidence>